<dbReference type="SUPFAM" id="SSF103473">
    <property type="entry name" value="MFS general substrate transporter"/>
    <property type="match status" value="1"/>
</dbReference>
<sequence>MAAAAFAGAAALACETSWTRLLGLALGHEQLGVLAVLAGFFGGMALGAALAHARADSVRAPARSFALLQVGVAAYAIASPWSLTWFGGWLPGALGLAAPAVLSVVAAAVILLPATLALGASLPLLVAARRQVATDDARGLARLYALDTIGATLGVLAMIHLLLPALGVPRATAVAAALALISAGLASAGWANERPNEQVEQAAPARDPDDGLLRERWISYVAIGVTGLLGLGLEVIGVRVLAQVFSGTIYSFADLLAVWLLGTGLGAGCHARLSARALGRRPATVLVALVWALALSVALTAMLAKAAPELLEWLAPPSSAWGRRQLAELATAGIVLGPTTILMGACFAHLLALIAAPDPNVTPARPRSIGLALAINGLAAAAAPVVFGLWAIGSLTYAEVWAAIAWGYLLLAVGIAWLRRFPPRVIAFGSIVGGLTLLSAGAGAGSLVLVEDEGDAWTIVERREGSLGVVGVSRTTQAPGSIERPLLRLRVDRHFRMGGALSIGERRMGHVSMLLAGPEARAALFLGLGTGATAGAGLSYPLTQLTGVELVPDVIEMLPHFEAVNAGLTTDPRVRLLPVDARRFLRADNGAHDLIVADLFHPARDGAGSLYAREQFTAARERLSPGGLFVQWLPLYQLDWRSLQMIARTFVDVFPHAHAMLALYNVETPALGLIGSASEIQISLAQLERALADPERSALYRELALTDPRDFLAGYMLDRAGLIELAGDAPINDDLHPRVELLAPRAELGPLTGADNLERLLTQRRAWPDGFVTDPDPAALARYRAATAGFADALAHYLQGELALRRRLASAPSTAPVFTRELLAPYLAAYLREPAFLPARPRLFAAAEADPILAEWLLPAMLERTPNHRRAHQAWLAHLARIHDQPRLDVALAAWRELGGD</sequence>
<evidence type="ECO:0000313" key="3">
    <source>
        <dbReference type="EMBL" id="PRP96177.1"/>
    </source>
</evidence>
<dbReference type="GO" id="GO:0006596">
    <property type="term" value="P:polyamine biosynthetic process"/>
    <property type="evidence" value="ECO:0007669"/>
    <property type="project" value="UniProtKB-KW"/>
</dbReference>
<organism evidence="3 4">
    <name type="scientific">Enhygromyxa salina</name>
    <dbReference type="NCBI Taxonomy" id="215803"/>
    <lineage>
        <taxon>Bacteria</taxon>
        <taxon>Pseudomonadati</taxon>
        <taxon>Myxococcota</taxon>
        <taxon>Polyangia</taxon>
        <taxon>Nannocystales</taxon>
        <taxon>Nannocystaceae</taxon>
        <taxon>Enhygromyxa</taxon>
    </lineage>
</organism>
<feature type="transmembrane region" description="Helical" evidence="2">
    <location>
        <begin position="248"/>
        <end position="271"/>
    </location>
</feature>
<protein>
    <submittedName>
        <fullName evidence="3">Spermidine synthase</fullName>
    </submittedName>
</protein>
<reference evidence="3 4" key="1">
    <citation type="submission" date="2018-03" db="EMBL/GenBank/DDBJ databases">
        <title>Draft Genome Sequences of the Obligatory Marine Myxobacteria Enhygromyxa salina SWB007.</title>
        <authorList>
            <person name="Poehlein A."/>
            <person name="Moghaddam J.A."/>
            <person name="Harms H."/>
            <person name="Alanjari M."/>
            <person name="Koenig G.M."/>
            <person name="Daniel R."/>
            <person name="Schaeberle T.F."/>
        </authorList>
    </citation>
    <scope>NUCLEOTIDE SEQUENCE [LARGE SCALE GENOMIC DNA]</scope>
    <source>
        <strain evidence="3 4">SWB007</strain>
    </source>
</reference>
<feature type="transmembrane region" description="Helical" evidence="2">
    <location>
        <begin position="171"/>
        <end position="191"/>
    </location>
</feature>
<feature type="transmembrane region" description="Helical" evidence="2">
    <location>
        <begin position="398"/>
        <end position="418"/>
    </location>
</feature>
<dbReference type="PANTHER" id="PTHR43317:SF1">
    <property type="entry name" value="THERMOSPERMINE SYNTHASE ACAULIS5"/>
    <property type="match status" value="1"/>
</dbReference>
<dbReference type="EMBL" id="PVNL01000135">
    <property type="protein sequence ID" value="PRP96177.1"/>
    <property type="molecule type" value="Genomic_DNA"/>
</dbReference>
<feature type="transmembrane region" description="Helical" evidence="2">
    <location>
        <begin position="217"/>
        <end position="242"/>
    </location>
</feature>
<dbReference type="CDD" id="cd02440">
    <property type="entry name" value="AdoMet_MTases"/>
    <property type="match status" value="1"/>
</dbReference>
<dbReference type="PANTHER" id="PTHR43317">
    <property type="entry name" value="THERMOSPERMINE SYNTHASE ACAULIS5"/>
    <property type="match status" value="1"/>
</dbReference>
<keyword evidence="2" id="KW-1133">Transmembrane helix</keyword>
<keyword evidence="1" id="KW-0620">Polyamine biosynthesis</keyword>
<dbReference type="Pfam" id="PF01564">
    <property type="entry name" value="Spermine_synth"/>
    <property type="match status" value="1"/>
</dbReference>
<dbReference type="InterPro" id="IPR029063">
    <property type="entry name" value="SAM-dependent_MTases_sf"/>
</dbReference>
<evidence type="ECO:0000313" key="4">
    <source>
        <dbReference type="Proteomes" id="UP000238823"/>
    </source>
</evidence>
<dbReference type="Gene3D" id="3.40.50.150">
    <property type="entry name" value="Vaccinia Virus protein VP39"/>
    <property type="match status" value="1"/>
</dbReference>
<accession>A0A2S9XTH6</accession>
<feature type="transmembrane region" description="Helical" evidence="2">
    <location>
        <begin position="368"/>
        <end position="392"/>
    </location>
</feature>
<gene>
    <name evidence="3" type="ORF">ENSA7_69910</name>
</gene>
<dbReference type="SUPFAM" id="SSF53335">
    <property type="entry name" value="S-adenosyl-L-methionine-dependent methyltransferases"/>
    <property type="match status" value="1"/>
</dbReference>
<dbReference type="Proteomes" id="UP000238823">
    <property type="component" value="Unassembled WGS sequence"/>
</dbReference>
<keyword evidence="2" id="KW-0472">Membrane</keyword>
<dbReference type="InterPro" id="IPR036259">
    <property type="entry name" value="MFS_trans_sf"/>
</dbReference>
<evidence type="ECO:0000256" key="2">
    <source>
        <dbReference type="SAM" id="Phobius"/>
    </source>
</evidence>
<feature type="transmembrane region" description="Helical" evidence="2">
    <location>
        <begin position="100"/>
        <end position="128"/>
    </location>
</feature>
<name>A0A2S9XTH6_9BACT</name>
<feature type="transmembrane region" description="Helical" evidence="2">
    <location>
        <begin position="283"/>
        <end position="304"/>
    </location>
</feature>
<proteinExistence type="predicted"/>
<comment type="caution">
    <text evidence="3">The sequence shown here is derived from an EMBL/GenBank/DDBJ whole genome shotgun (WGS) entry which is preliminary data.</text>
</comment>
<dbReference type="AlphaFoldDB" id="A0A2S9XTH6"/>
<feature type="transmembrane region" description="Helical" evidence="2">
    <location>
        <begin position="425"/>
        <end position="450"/>
    </location>
</feature>
<evidence type="ECO:0000256" key="1">
    <source>
        <dbReference type="ARBA" id="ARBA00023115"/>
    </source>
</evidence>
<keyword evidence="2" id="KW-0812">Transmembrane</keyword>
<feature type="transmembrane region" description="Helical" evidence="2">
    <location>
        <begin position="140"/>
        <end position="165"/>
    </location>
</feature>
<feature type="transmembrane region" description="Helical" evidence="2">
    <location>
        <begin position="33"/>
        <end position="53"/>
    </location>
</feature>
<feature type="transmembrane region" description="Helical" evidence="2">
    <location>
        <begin position="329"/>
        <end position="356"/>
    </location>
</feature>
<feature type="transmembrane region" description="Helical" evidence="2">
    <location>
        <begin position="65"/>
        <end position="88"/>
    </location>
</feature>